<dbReference type="InterPro" id="IPR036291">
    <property type="entry name" value="NAD(P)-bd_dom_sf"/>
</dbReference>
<name>A0A0L0JSH0_9ACTN</name>
<feature type="domain" description="Enoyl reductase (ER)" evidence="3">
    <location>
        <begin position="10"/>
        <end position="313"/>
    </location>
</feature>
<comment type="caution">
    <text evidence="4">The sequence shown here is derived from an EMBL/GenBank/DDBJ whole genome shotgun (WGS) entry which is preliminary data.</text>
</comment>
<proteinExistence type="predicted"/>
<dbReference type="CDD" id="cd05289">
    <property type="entry name" value="MDR_like_2"/>
    <property type="match status" value="1"/>
</dbReference>
<dbReference type="AlphaFoldDB" id="A0A0L0JSH0"/>
<dbReference type="InterPro" id="IPR020843">
    <property type="entry name" value="ER"/>
</dbReference>
<dbReference type="Proteomes" id="UP000037151">
    <property type="component" value="Unassembled WGS sequence"/>
</dbReference>
<dbReference type="Gene3D" id="3.40.50.720">
    <property type="entry name" value="NAD(P)-binding Rossmann-like Domain"/>
    <property type="match status" value="1"/>
</dbReference>
<evidence type="ECO:0000313" key="5">
    <source>
        <dbReference type="Proteomes" id="UP000037151"/>
    </source>
</evidence>
<evidence type="ECO:0000256" key="2">
    <source>
        <dbReference type="ARBA" id="ARBA00023002"/>
    </source>
</evidence>
<dbReference type="PATRIC" id="fig|42234.21.peg.6773"/>
<organism evidence="4 5">
    <name type="scientific">Streptomyces acidiscabies</name>
    <dbReference type="NCBI Taxonomy" id="42234"/>
    <lineage>
        <taxon>Bacteria</taxon>
        <taxon>Bacillati</taxon>
        <taxon>Actinomycetota</taxon>
        <taxon>Actinomycetes</taxon>
        <taxon>Kitasatosporales</taxon>
        <taxon>Streptomycetaceae</taxon>
        <taxon>Streptomyces</taxon>
    </lineage>
</organism>
<sequence length="315" mass="32381">MKAVGFTEFGGVEVMRVLDLPEPHAGPGQVRIKVAAAAVHASDVNARLGVVAAYRPEWFPPAEKYVVGWDAAGVIDEVGERVRADLAVGAEVIALLEPKLAGGAQAEYVVAAAESVVRAPKGADLTASSTLLMNALTARMALEALELTPGAVVAVTGAAGAVGGYAVQLAKDAGLTVIADAAQQDQDLVIGLGADHVLPRGDGFAEHVRDLCAGGVDGIIDGAVMNDTVTVAVRDGGSIASVQGFTGIADRGVRWCPVFVHGRIRDTTALTELRDQAEAGILTLRVAATFPPEQAGTAHRLFESGGVRGRPVLLF</sequence>
<dbReference type="EMBL" id="JPPY01000186">
    <property type="protein sequence ID" value="KND28712.1"/>
    <property type="molecule type" value="Genomic_DNA"/>
</dbReference>
<dbReference type="Pfam" id="PF13602">
    <property type="entry name" value="ADH_zinc_N_2"/>
    <property type="match status" value="1"/>
</dbReference>
<keyword evidence="1" id="KW-0521">NADP</keyword>
<dbReference type="PANTHER" id="PTHR48106">
    <property type="entry name" value="QUINONE OXIDOREDUCTASE PIG3-RELATED"/>
    <property type="match status" value="1"/>
</dbReference>
<reference evidence="5" key="1">
    <citation type="submission" date="2014-07" db="EMBL/GenBank/DDBJ databases">
        <title>Genome sequencing of plant-pathogenic Streptomyces species.</title>
        <authorList>
            <person name="Harrison J."/>
            <person name="Sapp M."/>
            <person name="Thwaites R."/>
            <person name="Studholme D.J."/>
        </authorList>
    </citation>
    <scope>NUCLEOTIDE SEQUENCE [LARGE SCALE GENOMIC DNA]</scope>
    <source>
        <strain evidence="5">NCPPB 4445</strain>
    </source>
</reference>
<evidence type="ECO:0000259" key="3">
    <source>
        <dbReference type="SMART" id="SM00829"/>
    </source>
</evidence>
<dbReference type="SUPFAM" id="SSF51735">
    <property type="entry name" value="NAD(P)-binding Rossmann-fold domains"/>
    <property type="match status" value="1"/>
</dbReference>
<dbReference type="SMART" id="SM00829">
    <property type="entry name" value="PKS_ER"/>
    <property type="match status" value="1"/>
</dbReference>
<dbReference type="RefSeq" id="WP_050373869.1">
    <property type="nucleotide sequence ID" value="NZ_KQ257831.1"/>
</dbReference>
<protein>
    <submittedName>
        <fullName evidence="4">Alcohol dehydrogenase</fullName>
    </submittedName>
</protein>
<keyword evidence="2" id="KW-0560">Oxidoreductase</keyword>
<dbReference type="Gene3D" id="3.90.180.10">
    <property type="entry name" value="Medium-chain alcohol dehydrogenases, catalytic domain"/>
    <property type="match status" value="1"/>
</dbReference>
<dbReference type="InterPro" id="IPR013154">
    <property type="entry name" value="ADH-like_N"/>
</dbReference>
<dbReference type="GO" id="GO:0016651">
    <property type="term" value="F:oxidoreductase activity, acting on NAD(P)H"/>
    <property type="evidence" value="ECO:0007669"/>
    <property type="project" value="TreeGrafter"/>
</dbReference>
<dbReference type="GO" id="GO:0070402">
    <property type="term" value="F:NADPH binding"/>
    <property type="evidence" value="ECO:0007669"/>
    <property type="project" value="TreeGrafter"/>
</dbReference>
<dbReference type="InterPro" id="IPR011032">
    <property type="entry name" value="GroES-like_sf"/>
</dbReference>
<evidence type="ECO:0000256" key="1">
    <source>
        <dbReference type="ARBA" id="ARBA00022857"/>
    </source>
</evidence>
<dbReference type="Pfam" id="PF08240">
    <property type="entry name" value="ADH_N"/>
    <property type="match status" value="1"/>
</dbReference>
<accession>A0A0L0JSH0</accession>
<dbReference type="SUPFAM" id="SSF50129">
    <property type="entry name" value="GroES-like"/>
    <property type="match status" value="1"/>
</dbReference>
<gene>
    <name evidence="4" type="ORF">IQ63_32905</name>
</gene>
<evidence type="ECO:0000313" key="4">
    <source>
        <dbReference type="EMBL" id="KND28712.1"/>
    </source>
</evidence>